<feature type="compositionally biased region" description="Basic and acidic residues" evidence="1">
    <location>
        <begin position="58"/>
        <end position="69"/>
    </location>
</feature>
<gene>
    <name evidence="3" type="ORF">Anapl_04733</name>
</gene>
<sequence>MLLCFCCRRVIHASRPASFFFFFFCSSLLILCRCSLQQFEAKGKEIAVEPSAQTQDGCHVKNSETDHVSSRKWNSHSSKQRSGSSEEVVPVFLFASFWGLQPSNVLDYDHLQHSLAESTESLSGDSASFMRRKI</sequence>
<keyword evidence="2" id="KW-0812">Transmembrane</keyword>
<keyword evidence="2" id="KW-1133">Transmembrane helix</keyword>
<feature type="region of interest" description="Disordered" evidence="1">
    <location>
        <begin position="50"/>
        <end position="86"/>
    </location>
</feature>
<evidence type="ECO:0000256" key="2">
    <source>
        <dbReference type="SAM" id="Phobius"/>
    </source>
</evidence>
<evidence type="ECO:0000256" key="1">
    <source>
        <dbReference type="SAM" id="MobiDB-lite"/>
    </source>
</evidence>
<name>R0K7F5_ANAPL</name>
<feature type="transmembrane region" description="Helical" evidence="2">
    <location>
        <begin position="18"/>
        <end position="36"/>
    </location>
</feature>
<proteinExistence type="predicted"/>
<keyword evidence="2" id="KW-0472">Membrane</keyword>
<keyword evidence="4" id="KW-1185">Reference proteome</keyword>
<protein>
    <submittedName>
        <fullName evidence="3">Uncharacterized protein</fullName>
    </submittedName>
</protein>
<accession>R0K7F5</accession>
<dbReference type="Proteomes" id="UP000296049">
    <property type="component" value="Unassembled WGS sequence"/>
</dbReference>
<dbReference type="EMBL" id="KB742668">
    <property type="protein sequence ID" value="EOB05717.1"/>
    <property type="molecule type" value="Genomic_DNA"/>
</dbReference>
<feature type="compositionally biased region" description="Polar residues" evidence="1">
    <location>
        <begin position="71"/>
        <end position="85"/>
    </location>
</feature>
<dbReference type="AlphaFoldDB" id="R0K7F5"/>
<organism evidence="3 4">
    <name type="scientific">Anas platyrhynchos</name>
    <name type="common">Mallard</name>
    <name type="synonym">Anas boschas</name>
    <dbReference type="NCBI Taxonomy" id="8839"/>
    <lineage>
        <taxon>Eukaryota</taxon>
        <taxon>Metazoa</taxon>
        <taxon>Chordata</taxon>
        <taxon>Craniata</taxon>
        <taxon>Vertebrata</taxon>
        <taxon>Euteleostomi</taxon>
        <taxon>Archelosauria</taxon>
        <taxon>Archosauria</taxon>
        <taxon>Dinosauria</taxon>
        <taxon>Saurischia</taxon>
        <taxon>Theropoda</taxon>
        <taxon>Coelurosauria</taxon>
        <taxon>Aves</taxon>
        <taxon>Neognathae</taxon>
        <taxon>Galloanserae</taxon>
        <taxon>Anseriformes</taxon>
        <taxon>Anatidae</taxon>
        <taxon>Anatinae</taxon>
        <taxon>Anas</taxon>
    </lineage>
</organism>
<evidence type="ECO:0000313" key="4">
    <source>
        <dbReference type="Proteomes" id="UP000296049"/>
    </source>
</evidence>
<evidence type="ECO:0000313" key="3">
    <source>
        <dbReference type="EMBL" id="EOB05717.1"/>
    </source>
</evidence>
<reference evidence="4" key="1">
    <citation type="journal article" date="2013" name="Nat. Genet.">
        <title>The duck genome and transcriptome provide insight into an avian influenza virus reservoir species.</title>
        <authorList>
            <person name="Huang Y."/>
            <person name="Li Y."/>
            <person name="Burt D.W."/>
            <person name="Chen H."/>
            <person name="Zhang Y."/>
            <person name="Qian W."/>
            <person name="Kim H."/>
            <person name="Gan S."/>
            <person name="Zhao Y."/>
            <person name="Li J."/>
            <person name="Yi K."/>
            <person name="Feng H."/>
            <person name="Zhu P."/>
            <person name="Li B."/>
            <person name="Liu Q."/>
            <person name="Fairley S."/>
            <person name="Magor K.E."/>
            <person name="Du Z."/>
            <person name="Hu X."/>
            <person name="Goodman L."/>
            <person name="Tafer H."/>
            <person name="Vignal A."/>
            <person name="Lee T."/>
            <person name="Kim K.W."/>
            <person name="Sheng Z."/>
            <person name="An Y."/>
            <person name="Searle S."/>
            <person name="Herrero J."/>
            <person name="Groenen M.A."/>
            <person name="Crooijmans R.P."/>
            <person name="Faraut T."/>
            <person name="Cai Q."/>
            <person name="Webster R.G."/>
            <person name="Aldridge J.R."/>
            <person name="Warren W.C."/>
            <person name="Bartschat S."/>
            <person name="Kehr S."/>
            <person name="Marz M."/>
            <person name="Stadler P.F."/>
            <person name="Smith J."/>
            <person name="Kraus R.H."/>
            <person name="Zhao Y."/>
            <person name="Ren L."/>
            <person name="Fei J."/>
            <person name="Morisson M."/>
            <person name="Kaiser P."/>
            <person name="Griffin D.K."/>
            <person name="Rao M."/>
            <person name="Pitel F."/>
            <person name="Wang J."/>
            <person name="Li N."/>
        </authorList>
    </citation>
    <scope>NUCLEOTIDE SEQUENCE [LARGE SCALE GENOMIC DNA]</scope>
</reference>